<gene>
    <name evidence="2" type="ORF">g.40180</name>
</gene>
<dbReference type="GO" id="GO:0006457">
    <property type="term" value="P:protein folding"/>
    <property type="evidence" value="ECO:0007669"/>
    <property type="project" value="TreeGrafter"/>
</dbReference>
<dbReference type="SUPFAM" id="SSF48452">
    <property type="entry name" value="TPR-like"/>
    <property type="match status" value="1"/>
</dbReference>
<dbReference type="PANTHER" id="PTHR46035:SF3">
    <property type="entry name" value="TRANSLOCATION PROTEIN SEC72"/>
    <property type="match status" value="1"/>
</dbReference>
<organism evidence="2">
    <name type="scientific">Auxenochlorella protothecoides</name>
    <name type="common">Green microalga</name>
    <name type="synonym">Chlorella protothecoides</name>
    <dbReference type="NCBI Taxonomy" id="3075"/>
    <lineage>
        <taxon>Eukaryota</taxon>
        <taxon>Viridiplantae</taxon>
        <taxon>Chlorophyta</taxon>
        <taxon>core chlorophytes</taxon>
        <taxon>Trebouxiophyceae</taxon>
        <taxon>Chlorellales</taxon>
        <taxon>Chlorellaceae</taxon>
        <taxon>Auxenochlorella</taxon>
    </lineage>
</organism>
<dbReference type="Pfam" id="PF02230">
    <property type="entry name" value="Abhydrolase_2"/>
    <property type="match status" value="1"/>
</dbReference>
<evidence type="ECO:0000313" key="2">
    <source>
        <dbReference type="EMBL" id="JAT76153.1"/>
    </source>
</evidence>
<evidence type="ECO:0000259" key="1">
    <source>
        <dbReference type="Pfam" id="PF02230"/>
    </source>
</evidence>
<sequence length="415" mass="45409">MTLKDKGNSFYQSGQWSEAERFYTAGLREHGLSPEAKVVLLCNRSATLLKLGRAEDALQDARQALNLLPRGHAKSSFRAAQALEAMQDPRAAVVSLRECLSRQPGSKPAKALLRQLQAQLSVQCQAPGADVLRRAACVTPPTGWDWRYTPSQDGCSQNLTLMLHGLGDSPEPYASLAQSLKIPQTDFLAIRGPLAVPFTENGRCWYDAFDADFEILTASSAGKQRIAGLESVCTSLRALIVQHLFEKGAWHPSQCHVLGFSQGGTVALELTRFLEPGLGLGSCVAVSAGLLPEWLHAHSKSTEVPRERSEQGEGVSRVMLTYDPCDHVVPEREVLATKAYLESRPGRYEVQARPFSGRGHKFWASREEGLAIVEFWSQALSWRPPGSVSDADSTFVEIRPGTLQDLGPNAWHGPL</sequence>
<dbReference type="Gene3D" id="1.25.40.10">
    <property type="entry name" value="Tetratricopeptide repeat domain"/>
    <property type="match status" value="1"/>
</dbReference>
<dbReference type="InterPro" id="IPR019734">
    <property type="entry name" value="TPR_rpt"/>
</dbReference>
<proteinExistence type="predicted"/>
<dbReference type="GO" id="GO:0005829">
    <property type="term" value="C:cytosol"/>
    <property type="evidence" value="ECO:0007669"/>
    <property type="project" value="TreeGrafter"/>
</dbReference>
<dbReference type="GO" id="GO:0051879">
    <property type="term" value="F:Hsp90 protein binding"/>
    <property type="evidence" value="ECO:0007669"/>
    <property type="project" value="TreeGrafter"/>
</dbReference>
<feature type="domain" description="Phospholipase/carboxylesterase/thioesterase" evidence="1">
    <location>
        <begin position="156"/>
        <end position="364"/>
    </location>
</feature>
<dbReference type="InterPro" id="IPR029058">
    <property type="entry name" value="AB_hydrolase_fold"/>
</dbReference>
<accession>A0A1D2AB42</accession>
<dbReference type="EMBL" id="GDKF01002469">
    <property type="protein sequence ID" value="JAT76153.1"/>
    <property type="molecule type" value="Transcribed_RNA"/>
</dbReference>
<dbReference type="AlphaFoldDB" id="A0A1D2AB42"/>
<dbReference type="InterPro" id="IPR003140">
    <property type="entry name" value="PLipase/COase/thioEstase"/>
</dbReference>
<dbReference type="InterPro" id="IPR011990">
    <property type="entry name" value="TPR-like_helical_dom_sf"/>
</dbReference>
<dbReference type="SMART" id="SM00028">
    <property type="entry name" value="TPR"/>
    <property type="match status" value="3"/>
</dbReference>
<reference evidence="2" key="1">
    <citation type="submission" date="2015-08" db="EMBL/GenBank/DDBJ databases">
        <authorList>
            <person name="Babu N.S."/>
            <person name="Beckwith C.J."/>
            <person name="Beseler K.G."/>
            <person name="Brison A."/>
            <person name="Carone J.V."/>
            <person name="Caskin T.P."/>
            <person name="Diamond M."/>
            <person name="Durham M.E."/>
            <person name="Foxe J.M."/>
            <person name="Go M."/>
            <person name="Henderson B.A."/>
            <person name="Jones I.B."/>
            <person name="McGettigan J.A."/>
            <person name="Micheletti S.J."/>
            <person name="Nasrallah M.E."/>
            <person name="Ortiz D."/>
            <person name="Piller C.R."/>
            <person name="Privatt S.R."/>
            <person name="Schneider S.L."/>
            <person name="Sharp S."/>
            <person name="Smith T.C."/>
            <person name="Stanton J.D."/>
            <person name="Ullery H.E."/>
            <person name="Wilson R.J."/>
            <person name="Serrano M.G."/>
            <person name="Buck G."/>
            <person name="Lee V."/>
            <person name="Wang Y."/>
            <person name="Carvalho R."/>
            <person name="Voegtly L."/>
            <person name="Shi R."/>
            <person name="Duckworth R."/>
            <person name="Johnson A."/>
            <person name="Loviza R."/>
            <person name="Walstead R."/>
            <person name="Shah Z."/>
            <person name="Kiflezghi M."/>
            <person name="Wade K."/>
            <person name="Ball S.L."/>
            <person name="Bradley K.W."/>
            <person name="Asai D.J."/>
            <person name="Bowman C.A."/>
            <person name="Russell D.A."/>
            <person name="Pope W.H."/>
            <person name="Jacobs-Sera D."/>
            <person name="Hendrix R.W."/>
            <person name="Hatfull G.F."/>
        </authorList>
    </citation>
    <scope>NUCLEOTIDE SEQUENCE</scope>
</reference>
<dbReference type="PANTHER" id="PTHR46035">
    <property type="entry name" value="TETRATRICOPEPTIDE REPEAT PROTEIN 4"/>
    <property type="match status" value="1"/>
</dbReference>
<dbReference type="GO" id="GO:0016787">
    <property type="term" value="F:hydrolase activity"/>
    <property type="evidence" value="ECO:0007669"/>
    <property type="project" value="InterPro"/>
</dbReference>
<dbReference type="Gene3D" id="3.40.50.1820">
    <property type="entry name" value="alpha/beta hydrolase"/>
    <property type="match status" value="1"/>
</dbReference>
<name>A0A1D2AB42_AUXPR</name>
<protein>
    <recommendedName>
        <fullName evidence="1">Phospholipase/carboxylesterase/thioesterase domain-containing protein</fullName>
    </recommendedName>
</protein>
<dbReference type="SUPFAM" id="SSF53474">
    <property type="entry name" value="alpha/beta-Hydrolases"/>
    <property type="match status" value="1"/>
</dbReference>
<dbReference type="GO" id="GO:0030544">
    <property type="term" value="F:Hsp70 protein binding"/>
    <property type="evidence" value="ECO:0007669"/>
    <property type="project" value="TreeGrafter"/>
</dbReference>
<dbReference type="GO" id="GO:0005634">
    <property type="term" value="C:nucleus"/>
    <property type="evidence" value="ECO:0007669"/>
    <property type="project" value="TreeGrafter"/>
</dbReference>